<dbReference type="GO" id="GO:0008080">
    <property type="term" value="F:N-acetyltransferase activity"/>
    <property type="evidence" value="ECO:0007669"/>
    <property type="project" value="InterPro"/>
</dbReference>
<gene>
    <name evidence="3" type="ORF">FRZ67_10340</name>
</gene>
<keyword evidence="1 3" id="KW-0808">Transferase</keyword>
<name>A0A5B8V9Y4_9BACT</name>
<dbReference type="KEGG" id="pgin:FRZ67_10340"/>
<evidence type="ECO:0000259" key="2">
    <source>
        <dbReference type="PROSITE" id="PS51186"/>
    </source>
</evidence>
<sequence>MPITKANIEDISALLKLVNSAYRGEASTKGWTTEAHLLKGDLRTDEPTLLKQFQNKNAVILKFTNERDEITGCVYLEQKDHKIYLGMLSVSPAAQSQGIGKKLLQAAEAFANERQCEAVYMTVISVRQELIAWYKRHGYVNTGETKPFPVEERFGVPTQALEFIVLEKIIAQRLILNKQL</sequence>
<dbReference type="AlphaFoldDB" id="A0A5B8V9Y4"/>
<proteinExistence type="predicted"/>
<dbReference type="Proteomes" id="UP000321533">
    <property type="component" value="Chromosome"/>
</dbReference>
<dbReference type="InterPro" id="IPR016181">
    <property type="entry name" value="Acyl_CoA_acyltransferase"/>
</dbReference>
<evidence type="ECO:0000313" key="4">
    <source>
        <dbReference type="Proteomes" id="UP000321533"/>
    </source>
</evidence>
<dbReference type="PROSITE" id="PS51186">
    <property type="entry name" value="GNAT"/>
    <property type="match status" value="1"/>
</dbReference>
<dbReference type="CDD" id="cd04301">
    <property type="entry name" value="NAT_SF"/>
    <property type="match status" value="1"/>
</dbReference>
<dbReference type="EMBL" id="CP042435">
    <property type="protein sequence ID" value="QEC67671.1"/>
    <property type="molecule type" value="Genomic_DNA"/>
</dbReference>
<dbReference type="InterPro" id="IPR000182">
    <property type="entry name" value="GNAT_dom"/>
</dbReference>
<organism evidence="3 4">
    <name type="scientific">Panacibacter ginsenosidivorans</name>
    <dbReference type="NCBI Taxonomy" id="1813871"/>
    <lineage>
        <taxon>Bacteria</taxon>
        <taxon>Pseudomonadati</taxon>
        <taxon>Bacteroidota</taxon>
        <taxon>Chitinophagia</taxon>
        <taxon>Chitinophagales</taxon>
        <taxon>Chitinophagaceae</taxon>
        <taxon>Panacibacter</taxon>
    </lineage>
</organism>
<dbReference type="OrthoDB" id="9796381at2"/>
<dbReference type="SUPFAM" id="SSF55729">
    <property type="entry name" value="Acyl-CoA N-acyltransferases (Nat)"/>
    <property type="match status" value="1"/>
</dbReference>
<dbReference type="PANTHER" id="PTHR13947">
    <property type="entry name" value="GNAT FAMILY N-ACETYLTRANSFERASE"/>
    <property type="match status" value="1"/>
</dbReference>
<evidence type="ECO:0000256" key="1">
    <source>
        <dbReference type="ARBA" id="ARBA00022679"/>
    </source>
</evidence>
<dbReference type="PANTHER" id="PTHR13947:SF37">
    <property type="entry name" value="LD18367P"/>
    <property type="match status" value="1"/>
</dbReference>
<evidence type="ECO:0000313" key="3">
    <source>
        <dbReference type="EMBL" id="QEC67671.1"/>
    </source>
</evidence>
<feature type="domain" description="N-acetyltransferase" evidence="2">
    <location>
        <begin position="1"/>
        <end position="157"/>
    </location>
</feature>
<reference evidence="3 4" key="1">
    <citation type="journal article" date="2016" name="Int. J. Syst. Evol. Microbiol.">
        <title>Panacibacter ginsenosidivorans gen. nov., sp. nov., with ginsenoside converting activity isolated from soil of a ginseng field.</title>
        <authorList>
            <person name="Siddiqi M.Z."/>
            <person name="Muhammad Shafi S."/>
            <person name="Choi K.D."/>
            <person name="Im W.T."/>
        </authorList>
    </citation>
    <scope>NUCLEOTIDE SEQUENCE [LARGE SCALE GENOMIC DNA]</scope>
    <source>
        <strain evidence="3 4">Gsoil1550</strain>
    </source>
</reference>
<keyword evidence="4" id="KW-1185">Reference proteome</keyword>
<dbReference type="RefSeq" id="WP_147189478.1">
    <property type="nucleotide sequence ID" value="NZ_CP042435.1"/>
</dbReference>
<dbReference type="InterPro" id="IPR050769">
    <property type="entry name" value="NAT_camello-type"/>
</dbReference>
<accession>A0A5B8V9Y4</accession>
<protein>
    <submittedName>
        <fullName evidence="3">GNAT family N-acetyltransferase</fullName>
    </submittedName>
</protein>
<dbReference type="Gene3D" id="3.40.630.30">
    <property type="match status" value="1"/>
</dbReference>
<dbReference type="Pfam" id="PF00583">
    <property type="entry name" value="Acetyltransf_1"/>
    <property type="match status" value="1"/>
</dbReference>